<dbReference type="SMART" id="SM00710">
    <property type="entry name" value="PbH1"/>
    <property type="match status" value="6"/>
</dbReference>
<dbReference type="InterPro" id="IPR006626">
    <property type="entry name" value="PbH1"/>
</dbReference>
<evidence type="ECO:0000313" key="5">
    <source>
        <dbReference type="Proteomes" id="UP000634229"/>
    </source>
</evidence>
<dbReference type="RefSeq" id="WP_201879698.1">
    <property type="nucleotide sequence ID" value="NZ_JAERRF010000022.1"/>
</dbReference>
<dbReference type="EMBL" id="JAERRF010000022">
    <property type="protein sequence ID" value="MBL1100829.1"/>
    <property type="molecule type" value="Genomic_DNA"/>
</dbReference>
<accession>A0ABS1NLN6</accession>
<sequence length="362" mass="37743">MRTRKLCGLTALTAAALALELAALPSAQATGSVASGGPDPVHVVQPGQSIQAALNTARPGDTIELLAGVYRENVQITTSQVTLRGAGSRTVLRPDKKAAANACGKAGHGLCVTGTAEQPVTNVRIQSLKVSGFAKNGIWASYTDRLRVRRVTAADNGQQGIGQEMSTRGVFVRNVLRGNKESGIHIVNTNTHEAGSIDARGTEVVGNRLSENGLGVVIRRMRNLTVEQNIITDNCGGLFVIGDENKPRAGALTLRHNAVLENNRLCPASDRLPVIQGAGIVLTGSEGSRVTGNQVFNNVGKSPMSGGVVLFNSFVGVPNTQNAISQNVLSGNRPADLADRDKGPGNTFADNVCGTSVPADRC</sequence>
<reference evidence="4 5" key="1">
    <citation type="submission" date="2021-01" db="EMBL/GenBank/DDBJ databases">
        <title>WGS of actinomycetes isolated from Thailand.</title>
        <authorList>
            <person name="Thawai C."/>
        </authorList>
    </citation>
    <scope>NUCLEOTIDE SEQUENCE [LARGE SCALE GENOMIC DNA]</scope>
    <source>
        <strain evidence="4 5">CA1R205</strain>
    </source>
</reference>
<evidence type="ECO:0000256" key="1">
    <source>
        <dbReference type="ARBA" id="ARBA00022737"/>
    </source>
</evidence>
<keyword evidence="5" id="KW-1185">Reference proteome</keyword>
<dbReference type="PANTHER" id="PTHR22990:SF15">
    <property type="entry name" value="F-BOX ONLY PROTEIN 10"/>
    <property type="match status" value="1"/>
</dbReference>
<feature type="domain" description="Right handed beta helix" evidence="3">
    <location>
        <begin position="107"/>
        <end position="245"/>
    </location>
</feature>
<dbReference type="Pfam" id="PF13229">
    <property type="entry name" value="Beta_helix"/>
    <property type="match status" value="1"/>
</dbReference>
<dbReference type="PANTHER" id="PTHR22990">
    <property type="entry name" value="F-BOX ONLY PROTEIN"/>
    <property type="match status" value="1"/>
</dbReference>
<gene>
    <name evidence="4" type="ORF">JK363_30020</name>
</gene>
<name>A0ABS1NLN6_9ACTN</name>
<dbReference type="InterPro" id="IPR051550">
    <property type="entry name" value="SCF-Subunits/Alg-Epimerases"/>
</dbReference>
<feature type="chain" id="PRO_5047328827" evidence="2">
    <location>
        <begin position="30"/>
        <end position="362"/>
    </location>
</feature>
<dbReference type="SUPFAM" id="SSF51126">
    <property type="entry name" value="Pectin lyase-like"/>
    <property type="match status" value="1"/>
</dbReference>
<keyword evidence="1" id="KW-0677">Repeat</keyword>
<evidence type="ECO:0000313" key="4">
    <source>
        <dbReference type="EMBL" id="MBL1100829.1"/>
    </source>
</evidence>
<evidence type="ECO:0000256" key="2">
    <source>
        <dbReference type="SAM" id="SignalP"/>
    </source>
</evidence>
<dbReference type="Gene3D" id="2.160.20.10">
    <property type="entry name" value="Single-stranded right-handed beta-helix, Pectin lyase-like"/>
    <property type="match status" value="1"/>
</dbReference>
<dbReference type="Proteomes" id="UP000634229">
    <property type="component" value="Unassembled WGS sequence"/>
</dbReference>
<protein>
    <submittedName>
        <fullName evidence="4">Right-handed parallel beta-helix repeat-containing protein</fullName>
    </submittedName>
</protein>
<dbReference type="InterPro" id="IPR039448">
    <property type="entry name" value="Beta_helix"/>
</dbReference>
<proteinExistence type="predicted"/>
<dbReference type="InterPro" id="IPR012334">
    <property type="entry name" value="Pectin_lyas_fold"/>
</dbReference>
<evidence type="ECO:0000259" key="3">
    <source>
        <dbReference type="Pfam" id="PF13229"/>
    </source>
</evidence>
<keyword evidence="2" id="KW-0732">Signal</keyword>
<organism evidence="4 5">
    <name type="scientific">Streptomyces coffeae</name>
    <dbReference type="NCBI Taxonomy" id="621382"/>
    <lineage>
        <taxon>Bacteria</taxon>
        <taxon>Bacillati</taxon>
        <taxon>Actinomycetota</taxon>
        <taxon>Actinomycetes</taxon>
        <taxon>Kitasatosporales</taxon>
        <taxon>Streptomycetaceae</taxon>
        <taxon>Streptomyces</taxon>
    </lineage>
</organism>
<comment type="caution">
    <text evidence="4">The sequence shown here is derived from an EMBL/GenBank/DDBJ whole genome shotgun (WGS) entry which is preliminary data.</text>
</comment>
<feature type="signal peptide" evidence="2">
    <location>
        <begin position="1"/>
        <end position="29"/>
    </location>
</feature>
<dbReference type="InterPro" id="IPR011050">
    <property type="entry name" value="Pectin_lyase_fold/virulence"/>
</dbReference>